<evidence type="ECO:0000313" key="11">
    <source>
        <dbReference type="Proteomes" id="UP001432062"/>
    </source>
</evidence>
<dbReference type="PROSITE" id="PS51085">
    <property type="entry name" value="2FE2S_FER_2"/>
    <property type="match status" value="1"/>
</dbReference>
<dbReference type="Gene3D" id="3.40.50.80">
    <property type="entry name" value="Nucleotide-binding domain of ferredoxin-NADP reductase (FNR) module"/>
    <property type="match status" value="1"/>
</dbReference>
<dbReference type="EMBL" id="CP109441">
    <property type="protein sequence ID" value="WUV44028.1"/>
    <property type="molecule type" value="Genomic_DNA"/>
</dbReference>
<dbReference type="InterPro" id="IPR008333">
    <property type="entry name" value="Cbr1-like_FAD-bd_dom"/>
</dbReference>
<gene>
    <name evidence="10" type="ORF">OG563_33230</name>
</gene>
<dbReference type="InterPro" id="IPR036010">
    <property type="entry name" value="2Fe-2S_ferredoxin-like_sf"/>
</dbReference>
<dbReference type="PANTHER" id="PTHR47354">
    <property type="entry name" value="NADH OXIDOREDUCTASE HCR"/>
    <property type="match status" value="1"/>
</dbReference>
<name>A0ABZ1YLV9_9NOCA</name>
<dbReference type="InterPro" id="IPR012675">
    <property type="entry name" value="Beta-grasp_dom_sf"/>
</dbReference>
<keyword evidence="7" id="KW-0411">Iron-sulfur</keyword>
<dbReference type="InterPro" id="IPR050415">
    <property type="entry name" value="MRET"/>
</dbReference>
<feature type="domain" description="2Fe-2S ferredoxin-type" evidence="8">
    <location>
        <begin position="233"/>
        <end position="318"/>
    </location>
</feature>
<dbReference type="Gene3D" id="2.40.30.10">
    <property type="entry name" value="Translation factors"/>
    <property type="match status" value="1"/>
</dbReference>
<keyword evidence="3" id="KW-0001">2Fe-2S</keyword>
<protein>
    <submittedName>
        <fullName evidence="10">PDR/VanB family oxidoreductase</fullName>
    </submittedName>
</protein>
<organism evidence="10 11">
    <name type="scientific">Nocardia vinacea</name>
    <dbReference type="NCBI Taxonomy" id="96468"/>
    <lineage>
        <taxon>Bacteria</taxon>
        <taxon>Bacillati</taxon>
        <taxon>Actinomycetota</taxon>
        <taxon>Actinomycetes</taxon>
        <taxon>Mycobacteriales</taxon>
        <taxon>Nocardiaceae</taxon>
        <taxon>Nocardia</taxon>
    </lineage>
</organism>
<evidence type="ECO:0000256" key="6">
    <source>
        <dbReference type="ARBA" id="ARBA00023004"/>
    </source>
</evidence>
<dbReference type="SUPFAM" id="SSF54292">
    <property type="entry name" value="2Fe-2S ferredoxin-like"/>
    <property type="match status" value="1"/>
</dbReference>
<dbReference type="PRINTS" id="PR00409">
    <property type="entry name" value="PHDIOXRDTASE"/>
</dbReference>
<dbReference type="InterPro" id="IPR006058">
    <property type="entry name" value="2Fe2S_fd_BS"/>
</dbReference>
<dbReference type="PROSITE" id="PS00197">
    <property type="entry name" value="2FE2S_FER_1"/>
    <property type="match status" value="1"/>
</dbReference>
<reference evidence="10" key="1">
    <citation type="submission" date="2022-10" db="EMBL/GenBank/DDBJ databases">
        <title>The complete genomes of actinobacterial strains from the NBC collection.</title>
        <authorList>
            <person name="Joergensen T.S."/>
            <person name="Alvarez Arevalo M."/>
            <person name="Sterndorff E.B."/>
            <person name="Faurdal D."/>
            <person name="Vuksanovic O."/>
            <person name="Mourched A.-S."/>
            <person name="Charusanti P."/>
            <person name="Shaw S."/>
            <person name="Blin K."/>
            <person name="Weber T."/>
        </authorList>
    </citation>
    <scope>NUCLEOTIDE SEQUENCE</scope>
    <source>
        <strain evidence="10">NBC_01482</strain>
    </source>
</reference>
<dbReference type="RefSeq" id="WP_329406716.1">
    <property type="nucleotide sequence ID" value="NZ_CP109441.1"/>
</dbReference>
<dbReference type="CDD" id="cd00207">
    <property type="entry name" value="fer2"/>
    <property type="match status" value="1"/>
</dbReference>
<evidence type="ECO:0000256" key="1">
    <source>
        <dbReference type="ARBA" id="ARBA00001974"/>
    </source>
</evidence>
<evidence type="ECO:0000259" key="8">
    <source>
        <dbReference type="PROSITE" id="PS51085"/>
    </source>
</evidence>
<evidence type="ECO:0000256" key="2">
    <source>
        <dbReference type="ARBA" id="ARBA00022630"/>
    </source>
</evidence>
<dbReference type="Gene3D" id="3.10.20.30">
    <property type="match status" value="1"/>
</dbReference>
<keyword evidence="11" id="KW-1185">Reference proteome</keyword>
<dbReference type="SUPFAM" id="SSF63380">
    <property type="entry name" value="Riboflavin synthase domain-like"/>
    <property type="match status" value="1"/>
</dbReference>
<evidence type="ECO:0000256" key="5">
    <source>
        <dbReference type="ARBA" id="ARBA00023002"/>
    </source>
</evidence>
<keyword evidence="2" id="KW-0285">Flavoprotein</keyword>
<evidence type="ECO:0000256" key="3">
    <source>
        <dbReference type="ARBA" id="ARBA00022714"/>
    </source>
</evidence>
<sequence>MNTPSRAELALVVADRREAANEVVTLILEHPARRDLSAWAPGAHIDLVLPDKTTRQYSLCGDIADRTHWRVAVLREPDGRGGSAYIHDKLDLGDTVRVRGPRNHFALEPARRYRFIAGGIGITPILPMLAAVTTAGVEWTLTYGGRARESMAFLDELATYGDRVTIHPQDEGGLLDLDALLADPDEDTLVYCCGPGSLLDAVEQRCSTWPRGALHVERFTPREQGAPVLSSSFEVELATTGTILTVPPDRSILDVIEDVGVQVLSSCQEGTCGTCETRVLAGTVDHRDSLLTDEEKAANDTMLICVSRAACPRLVLDL</sequence>
<evidence type="ECO:0000256" key="7">
    <source>
        <dbReference type="ARBA" id="ARBA00023014"/>
    </source>
</evidence>
<dbReference type="InterPro" id="IPR017927">
    <property type="entry name" value="FAD-bd_FR_type"/>
</dbReference>
<dbReference type="Pfam" id="PF00970">
    <property type="entry name" value="FAD_binding_6"/>
    <property type="match status" value="1"/>
</dbReference>
<dbReference type="InterPro" id="IPR001041">
    <property type="entry name" value="2Fe-2S_ferredoxin-type"/>
</dbReference>
<keyword evidence="6" id="KW-0408">Iron</keyword>
<dbReference type="PANTHER" id="PTHR47354:SF1">
    <property type="entry name" value="CARNITINE MONOOXYGENASE REDUCTASE SUBUNIT"/>
    <property type="match status" value="1"/>
</dbReference>
<dbReference type="InterPro" id="IPR001433">
    <property type="entry name" value="OxRdtase_FAD/NAD-bd"/>
</dbReference>
<keyword evidence="5" id="KW-0560">Oxidoreductase</keyword>
<dbReference type="PROSITE" id="PS51384">
    <property type="entry name" value="FAD_FR"/>
    <property type="match status" value="1"/>
</dbReference>
<keyword evidence="4" id="KW-0479">Metal-binding</keyword>
<dbReference type="SUPFAM" id="SSF52343">
    <property type="entry name" value="Ferredoxin reductase-like, C-terminal NADP-linked domain"/>
    <property type="match status" value="1"/>
</dbReference>
<dbReference type="Pfam" id="PF00175">
    <property type="entry name" value="NAD_binding_1"/>
    <property type="match status" value="1"/>
</dbReference>
<dbReference type="CDD" id="cd06185">
    <property type="entry name" value="PDR_like"/>
    <property type="match status" value="1"/>
</dbReference>
<proteinExistence type="predicted"/>
<evidence type="ECO:0000256" key="4">
    <source>
        <dbReference type="ARBA" id="ARBA00022723"/>
    </source>
</evidence>
<evidence type="ECO:0000259" key="9">
    <source>
        <dbReference type="PROSITE" id="PS51384"/>
    </source>
</evidence>
<dbReference type="InterPro" id="IPR039261">
    <property type="entry name" value="FNR_nucleotide-bd"/>
</dbReference>
<feature type="domain" description="FAD-binding FR-type" evidence="9">
    <location>
        <begin position="6"/>
        <end position="108"/>
    </location>
</feature>
<accession>A0ABZ1YLV9</accession>
<dbReference type="Pfam" id="PF00111">
    <property type="entry name" value="Fer2"/>
    <property type="match status" value="1"/>
</dbReference>
<dbReference type="Proteomes" id="UP001432062">
    <property type="component" value="Chromosome"/>
</dbReference>
<comment type="cofactor">
    <cofactor evidence="1">
        <name>FAD</name>
        <dbReference type="ChEBI" id="CHEBI:57692"/>
    </cofactor>
</comment>
<evidence type="ECO:0000313" key="10">
    <source>
        <dbReference type="EMBL" id="WUV44028.1"/>
    </source>
</evidence>
<dbReference type="InterPro" id="IPR017938">
    <property type="entry name" value="Riboflavin_synthase-like_b-brl"/>
</dbReference>